<reference evidence="1 2" key="1">
    <citation type="journal article" date="2023" name="bioRxiv">
        <title>Conserved and derived expression patterns and positive selection on dental genes reveal complex evolutionary context of ever-growing rodent molars.</title>
        <authorList>
            <person name="Calamari Z.T."/>
            <person name="Song A."/>
            <person name="Cohen E."/>
            <person name="Akter M."/>
            <person name="Roy R.D."/>
            <person name="Hallikas O."/>
            <person name="Christensen M.M."/>
            <person name="Li P."/>
            <person name="Marangoni P."/>
            <person name="Jernvall J."/>
            <person name="Klein O.D."/>
        </authorList>
    </citation>
    <scope>NUCLEOTIDE SEQUENCE [LARGE SCALE GENOMIC DNA]</scope>
    <source>
        <strain evidence="1">V071</strain>
    </source>
</reference>
<dbReference type="EMBL" id="JBBHLL010000097">
    <property type="protein sequence ID" value="KAK7817096.1"/>
    <property type="molecule type" value="Genomic_DNA"/>
</dbReference>
<evidence type="ECO:0000313" key="1">
    <source>
        <dbReference type="EMBL" id="KAK7817096.1"/>
    </source>
</evidence>
<protein>
    <submittedName>
        <fullName evidence="1">Uncharacterized protein</fullName>
    </submittedName>
</protein>
<gene>
    <name evidence="1" type="ORF">U0070_001808</name>
</gene>
<keyword evidence="2" id="KW-1185">Reference proteome</keyword>
<proteinExistence type="predicted"/>
<dbReference type="InterPro" id="IPR011990">
    <property type="entry name" value="TPR-like_helical_dom_sf"/>
</dbReference>
<accession>A0AAW0ISG0</accession>
<dbReference type="SUPFAM" id="SSF48452">
    <property type="entry name" value="TPR-like"/>
    <property type="match status" value="1"/>
</dbReference>
<name>A0AAW0ISG0_MYOGA</name>
<organism evidence="1 2">
    <name type="scientific">Myodes glareolus</name>
    <name type="common">Bank vole</name>
    <name type="synonym">Clethrionomys glareolus</name>
    <dbReference type="NCBI Taxonomy" id="447135"/>
    <lineage>
        <taxon>Eukaryota</taxon>
        <taxon>Metazoa</taxon>
        <taxon>Chordata</taxon>
        <taxon>Craniata</taxon>
        <taxon>Vertebrata</taxon>
        <taxon>Euteleostomi</taxon>
        <taxon>Mammalia</taxon>
        <taxon>Eutheria</taxon>
        <taxon>Euarchontoglires</taxon>
        <taxon>Glires</taxon>
        <taxon>Rodentia</taxon>
        <taxon>Myomorpha</taxon>
        <taxon>Muroidea</taxon>
        <taxon>Cricetidae</taxon>
        <taxon>Arvicolinae</taxon>
        <taxon>Myodes</taxon>
    </lineage>
</organism>
<dbReference type="Gene3D" id="1.25.40.10">
    <property type="entry name" value="Tetratricopeptide repeat domain"/>
    <property type="match status" value="1"/>
</dbReference>
<feature type="non-terminal residue" evidence="1">
    <location>
        <position position="113"/>
    </location>
</feature>
<comment type="caution">
    <text evidence="1">The sequence shown here is derived from an EMBL/GenBank/DDBJ whole genome shotgun (WGS) entry which is preliminary data.</text>
</comment>
<evidence type="ECO:0000313" key="2">
    <source>
        <dbReference type="Proteomes" id="UP001488838"/>
    </source>
</evidence>
<dbReference type="Proteomes" id="UP001488838">
    <property type="component" value="Unassembled WGS sequence"/>
</dbReference>
<dbReference type="AlphaFoldDB" id="A0AAW0ISG0"/>
<sequence>MILKWEDWGIFPKDDSGDSHPDFLKDEDVDLKNVIIEKADTSRFQHIAVSCVMSVGGCKFKMSNWQRAINCCLEVLERDSSNTKALYHKIQVEVRSDLVFTTKRDMERCSIEN</sequence>